<dbReference type="RefSeq" id="WP_344412254.1">
    <property type="nucleotide sequence ID" value="NZ_BAAAQK010000003.1"/>
</dbReference>
<sequence length="530" mass="57459">MTPTCLGTGRHREVEVPPPPRGVSLLPRGRRDLLGWLTCVLLLAAVVLSVVRAFGPMTYEGDIWRQSDTATIAHNFFRNGMELLYPQINWGGSGPGYVETEFQLVPYLAASLYHVFGEHAAIGRLVSLVFMIVGAAAFWGFARRVLPETVARWSMIAFALSPAFMRYGSAFMPDAAALAFYLLAVLAYQRWLTEDRRRWLVGTAAAVAMAALVKPTSLHILLVLLIWTAIVARRRLLRPGLYAAAVASLVPAAIWMWHARGLYEEYGNTFGVLSGGDSKVGGLQYWLSSGFYLGNLTIEATIVYGLAGVPLAILALVVARRSVPAYVWAALPSLVVFYFAVPRYSMALGPHYHLFSLPSAAILVGLGVTTAYGRLRALRPRRTVAALTAVGTVVAVAALGAPSISVLRASMVDTSGTYRSCATALDQVARPGDLSIVATDSLAVEDGSPNNFQDPAIFYLADRRGWVLAADQQEPSRVRSYITQGAQYLVSPDPSIVTPSGTLGHWLDEHATRVRSASANGCDVWRLYQA</sequence>
<evidence type="ECO:0000256" key="4">
    <source>
        <dbReference type="ARBA" id="ARBA00022679"/>
    </source>
</evidence>
<organism evidence="11 12">
    <name type="scientific">Pseudonocardia ailaonensis</name>
    <dbReference type="NCBI Taxonomy" id="367279"/>
    <lineage>
        <taxon>Bacteria</taxon>
        <taxon>Bacillati</taxon>
        <taxon>Actinomycetota</taxon>
        <taxon>Actinomycetes</taxon>
        <taxon>Pseudonocardiales</taxon>
        <taxon>Pseudonocardiaceae</taxon>
        <taxon>Pseudonocardia</taxon>
    </lineage>
</organism>
<feature type="domain" description="Glycosyltransferase RgtA/B/C/D-like" evidence="10">
    <location>
        <begin position="104"/>
        <end position="257"/>
    </location>
</feature>
<feature type="transmembrane region" description="Helical" evidence="9">
    <location>
        <begin position="353"/>
        <end position="372"/>
    </location>
</feature>
<dbReference type="InterPro" id="IPR050297">
    <property type="entry name" value="LipidA_mod_glycosyltrf_83"/>
</dbReference>
<feature type="transmembrane region" description="Helical" evidence="9">
    <location>
        <begin position="199"/>
        <end position="227"/>
    </location>
</feature>
<dbReference type="PANTHER" id="PTHR33908:SF11">
    <property type="entry name" value="MEMBRANE PROTEIN"/>
    <property type="match status" value="1"/>
</dbReference>
<evidence type="ECO:0000256" key="5">
    <source>
        <dbReference type="ARBA" id="ARBA00022692"/>
    </source>
</evidence>
<feature type="transmembrane region" description="Helical" evidence="9">
    <location>
        <begin position="384"/>
        <end position="404"/>
    </location>
</feature>
<dbReference type="InterPro" id="IPR038731">
    <property type="entry name" value="RgtA/B/C-like"/>
</dbReference>
<keyword evidence="12" id="KW-1185">Reference proteome</keyword>
<evidence type="ECO:0000256" key="2">
    <source>
        <dbReference type="ARBA" id="ARBA00022475"/>
    </source>
</evidence>
<proteinExistence type="predicted"/>
<dbReference type="EMBL" id="BAAAQK010000003">
    <property type="protein sequence ID" value="GAA1831617.1"/>
    <property type="molecule type" value="Genomic_DNA"/>
</dbReference>
<dbReference type="PANTHER" id="PTHR33908">
    <property type="entry name" value="MANNOSYLTRANSFERASE YKCB-RELATED"/>
    <property type="match status" value="1"/>
</dbReference>
<evidence type="ECO:0000256" key="7">
    <source>
        <dbReference type="ARBA" id="ARBA00023136"/>
    </source>
</evidence>
<dbReference type="Pfam" id="PF13231">
    <property type="entry name" value="PMT_2"/>
    <property type="match status" value="1"/>
</dbReference>
<reference evidence="11 12" key="1">
    <citation type="journal article" date="2019" name="Int. J. Syst. Evol. Microbiol.">
        <title>The Global Catalogue of Microorganisms (GCM) 10K type strain sequencing project: providing services to taxonomists for standard genome sequencing and annotation.</title>
        <authorList>
            <consortium name="The Broad Institute Genomics Platform"/>
            <consortium name="The Broad Institute Genome Sequencing Center for Infectious Disease"/>
            <person name="Wu L."/>
            <person name="Ma J."/>
        </authorList>
    </citation>
    <scope>NUCLEOTIDE SEQUENCE [LARGE SCALE GENOMIC DNA]</scope>
    <source>
        <strain evidence="11 12">JCM 16009</strain>
    </source>
</reference>
<keyword evidence="6 9" id="KW-1133">Transmembrane helix</keyword>
<feature type="region of interest" description="Disordered" evidence="8">
    <location>
        <begin position="1"/>
        <end position="20"/>
    </location>
</feature>
<keyword evidence="4" id="KW-0808">Transferase</keyword>
<feature type="transmembrane region" description="Helical" evidence="9">
    <location>
        <begin position="239"/>
        <end position="258"/>
    </location>
</feature>
<evidence type="ECO:0000256" key="8">
    <source>
        <dbReference type="SAM" id="MobiDB-lite"/>
    </source>
</evidence>
<evidence type="ECO:0000313" key="11">
    <source>
        <dbReference type="EMBL" id="GAA1831617.1"/>
    </source>
</evidence>
<comment type="subcellular location">
    <subcellularLocation>
        <location evidence="1">Cell membrane</location>
        <topology evidence="1">Multi-pass membrane protein</topology>
    </subcellularLocation>
</comment>
<keyword evidence="7 9" id="KW-0472">Membrane</keyword>
<evidence type="ECO:0000256" key="3">
    <source>
        <dbReference type="ARBA" id="ARBA00022676"/>
    </source>
</evidence>
<name>A0ABN2MM84_9PSEU</name>
<protein>
    <recommendedName>
        <fullName evidence="10">Glycosyltransferase RgtA/B/C/D-like domain-containing protein</fullName>
    </recommendedName>
</protein>
<accession>A0ABN2MM84</accession>
<dbReference type="Proteomes" id="UP001500449">
    <property type="component" value="Unassembled WGS sequence"/>
</dbReference>
<keyword evidence="5 9" id="KW-0812">Transmembrane</keyword>
<evidence type="ECO:0000256" key="6">
    <source>
        <dbReference type="ARBA" id="ARBA00022989"/>
    </source>
</evidence>
<gene>
    <name evidence="11" type="ORF">GCM10009836_07000</name>
</gene>
<evidence type="ECO:0000259" key="10">
    <source>
        <dbReference type="Pfam" id="PF13231"/>
    </source>
</evidence>
<evidence type="ECO:0000313" key="12">
    <source>
        <dbReference type="Proteomes" id="UP001500449"/>
    </source>
</evidence>
<keyword evidence="3" id="KW-0328">Glycosyltransferase</keyword>
<feature type="transmembrane region" description="Helical" evidence="9">
    <location>
        <begin position="296"/>
        <end position="318"/>
    </location>
</feature>
<feature type="transmembrane region" description="Helical" evidence="9">
    <location>
        <begin position="121"/>
        <end position="142"/>
    </location>
</feature>
<comment type="caution">
    <text evidence="11">The sequence shown here is derived from an EMBL/GenBank/DDBJ whole genome shotgun (WGS) entry which is preliminary data.</text>
</comment>
<feature type="transmembrane region" description="Helical" evidence="9">
    <location>
        <begin position="325"/>
        <end position="341"/>
    </location>
</feature>
<keyword evidence="2" id="KW-1003">Cell membrane</keyword>
<evidence type="ECO:0000256" key="1">
    <source>
        <dbReference type="ARBA" id="ARBA00004651"/>
    </source>
</evidence>
<feature type="transmembrane region" description="Helical" evidence="9">
    <location>
        <begin position="33"/>
        <end position="55"/>
    </location>
</feature>
<evidence type="ECO:0000256" key="9">
    <source>
        <dbReference type="SAM" id="Phobius"/>
    </source>
</evidence>
<feature type="transmembrane region" description="Helical" evidence="9">
    <location>
        <begin position="163"/>
        <end position="187"/>
    </location>
</feature>